<sequence>MGYPPFKGLQSSYFVTRHYQKRWTNLVKHLCDTVESAIGTAVISPQSQHEAGIVFQTAMANVPIEFPHSVQKPRRPDRAATTLRRIREALHKANSSARTVPFRRRKRRATNQLEG</sequence>
<accession>A0A225VSY7</accession>
<evidence type="ECO:0000256" key="1">
    <source>
        <dbReference type="SAM" id="MobiDB-lite"/>
    </source>
</evidence>
<dbReference type="AlphaFoldDB" id="A0A225VSY7"/>
<feature type="region of interest" description="Disordered" evidence="1">
    <location>
        <begin position="90"/>
        <end position="115"/>
    </location>
</feature>
<gene>
    <name evidence="2" type="ORF">PHMEG_00019025</name>
</gene>
<evidence type="ECO:0000313" key="3">
    <source>
        <dbReference type="Proteomes" id="UP000198211"/>
    </source>
</evidence>
<dbReference type="EMBL" id="NBNE01003156">
    <property type="protein sequence ID" value="OWZ08435.1"/>
    <property type="molecule type" value="Genomic_DNA"/>
</dbReference>
<organism evidence="2 3">
    <name type="scientific">Phytophthora megakarya</name>
    <dbReference type="NCBI Taxonomy" id="4795"/>
    <lineage>
        <taxon>Eukaryota</taxon>
        <taxon>Sar</taxon>
        <taxon>Stramenopiles</taxon>
        <taxon>Oomycota</taxon>
        <taxon>Peronosporomycetes</taxon>
        <taxon>Peronosporales</taxon>
        <taxon>Peronosporaceae</taxon>
        <taxon>Phytophthora</taxon>
    </lineage>
</organism>
<dbReference type="Proteomes" id="UP000198211">
    <property type="component" value="Unassembled WGS sequence"/>
</dbReference>
<comment type="caution">
    <text evidence="2">The sequence shown here is derived from an EMBL/GenBank/DDBJ whole genome shotgun (WGS) entry which is preliminary data.</text>
</comment>
<reference evidence="3" key="1">
    <citation type="submission" date="2017-03" db="EMBL/GenBank/DDBJ databases">
        <title>Phytopthora megakarya and P. palmivora, two closely related causual agents of cacao black pod achieved similar genome size and gene model numbers by different mechanisms.</title>
        <authorList>
            <person name="Ali S."/>
            <person name="Shao J."/>
            <person name="Larry D.J."/>
            <person name="Kronmiller B."/>
            <person name="Shen D."/>
            <person name="Strem M.D."/>
            <person name="Melnick R.L."/>
            <person name="Guiltinan M.J."/>
            <person name="Tyler B.M."/>
            <person name="Meinhardt L.W."/>
            <person name="Bailey B.A."/>
        </authorList>
    </citation>
    <scope>NUCLEOTIDE SEQUENCE [LARGE SCALE GENOMIC DNA]</scope>
    <source>
        <strain evidence="3">zdho120</strain>
    </source>
</reference>
<keyword evidence="3" id="KW-1185">Reference proteome</keyword>
<proteinExistence type="predicted"/>
<evidence type="ECO:0000313" key="2">
    <source>
        <dbReference type="EMBL" id="OWZ08435.1"/>
    </source>
</evidence>
<name>A0A225VSY7_9STRA</name>
<protein>
    <submittedName>
        <fullName evidence="2">Uncharacterized protein</fullName>
    </submittedName>
</protein>